<evidence type="ECO:0000256" key="9">
    <source>
        <dbReference type="ARBA" id="ARBA00023170"/>
    </source>
</evidence>
<dbReference type="Pfam" id="PF01094">
    <property type="entry name" value="ANF_receptor"/>
    <property type="match status" value="1"/>
</dbReference>
<dbReference type="GO" id="GO:0005886">
    <property type="term" value="C:plasma membrane"/>
    <property type="evidence" value="ECO:0007669"/>
    <property type="project" value="UniProtKB-SubCell"/>
</dbReference>
<dbReference type="PROSITE" id="PS00981">
    <property type="entry name" value="G_PROTEIN_RECEP_F3_3"/>
    <property type="match status" value="1"/>
</dbReference>
<dbReference type="InterPro" id="IPR017978">
    <property type="entry name" value="GPCR_3_C"/>
</dbReference>
<evidence type="ECO:0000256" key="1">
    <source>
        <dbReference type="ARBA" id="ARBA00004651"/>
    </source>
</evidence>
<evidence type="ECO:0000256" key="6">
    <source>
        <dbReference type="ARBA" id="ARBA00022989"/>
    </source>
</evidence>
<feature type="transmembrane region" description="Helical" evidence="12">
    <location>
        <begin position="836"/>
        <end position="858"/>
    </location>
</feature>
<keyword evidence="3" id="KW-1003">Cell membrane</keyword>
<dbReference type="FunFam" id="3.40.50.2300:FF:000016">
    <property type="entry name" value="Taste 1 receptor member 2"/>
    <property type="match status" value="1"/>
</dbReference>
<dbReference type="Gene3D" id="3.40.50.2300">
    <property type="match status" value="2"/>
</dbReference>
<feature type="transmembrane region" description="Helical" evidence="12">
    <location>
        <begin position="686"/>
        <end position="710"/>
    </location>
</feature>
<dbReference type="Proteomes" id="UP001295444">
    <property type="component" value="Chromosome 03"/>
</dbReference>
<evidence type="ECO:0000259" key="13">
    <source>
        <dbReference type="PROSITE" id="PS50259"/>
    </source>
</evidence>
<dbReference type="InterPro" id="IPR017979">
    <property type="entry name" value="GPCR_3_CS"/>
</dbReference>
<keyword evidence="5" id="KW-0732">Signal</keyword>
<keyword evidence="10" id="KW-0325">Glycoprotein</keyword>
<dbReference type="Pfam" id="PF00003">
    <property type="entry name" value="7tm_3"/>
    <property type="match status" value="1"/>
</dbReference>
<dbReference type="InterPro" id="IPR004073">
    <property type="entry name" value="GPCR_3_vmron_rcpt_2"/>
</dbReference>
<dbReference type="PANTHER" id="PTHR24061:SF585">
    <property type="entry name" value="EXTRACELLULAR CALCIUM-SENSING RECEPTOR"/>
    <property type="match status" value="1"/>
</dbReference>
<dbReference type="InterPro" id="IPR028082">
    <property type="entry name" value="Peripla_BP_I"/>
</dbReference>
<dbReference type="InterPro" id="IPR011500">
    <property type="entry name" value="GPCR_3_9-Cys_dom"/>
</dbReference>
<reference evidence="14" key="1">
    <citation type="submission" date="2022-03" db="EMBL/GenBank/DDBJ databases">
        <authorList>
            <person name="Alioto T."/>
            <person name="Alioto T."/>
            <person name="Gomez Garrido J."/>
        </authorList>
    </citation>
    <scope>NUCLEOTIDE SEQUENCE</scope>
</reference>
<dbReference type="AlphaFoldDB" id="A0AAD1RJJ4"/>
<dbReference type="InterPro" id="IPR001828">
    <property type="entry name" value="ANF_lig-bd_rcpt"/>
</dbReference>
<evidence type="ECO:0000256" key="5">
    <source>
        <dbReference type="ARBA" id="ARBA00022729"/>
    </source>
</evidence>
<keyword evidence="15" id="KW-1185">Reference proteome</keyword>
<keyword evidence="9 14" id="KW-0675">Receptor</keyword>
<proteinExistence type="inferred from homology"/>
<evidence type="ECO:0000313" key="14">
    <source>
        <dbReference type="EMBL" id="CAH2272614.1"/>
    </source>
</evidence>
<protein>
    <submittedName>
        <fullName evidence="14">Extracellular calcium-sensing receptor-like</fullName>
    </submittedName>
</protein>
<keyword evidence="11" id="KW-0807">Transducer</keyword>
<keyword evidence="4 12" id="KW-0812">Transmembrane</keyword>
<evidence type="ECO:0000313" key="15">
    <source>
        <dbReference type="Proteomes" id="UP001295444"/>
    </source>
</evidence>
<dbReference type="InterPro" id="IPR000068">
    <property type="entry name" value="GPCR_3_Ca_sens_rcpt-rel"/>
</dbReference>
<comment type="similarity">
    <text evidence="2">Belongs to the G-protein coupled receptor 3 family.</text>
</comment>
<dbReference type="EMBL" id="OW240914">
    <property type="protein sequence ID" value="CAH2272614.1"/>
    <property type="molecule type" value="Genomic_DNA"/>
</dbReference>
<evidence type="ECO:0000256" key="3">
    <source>
        <dbReference type="ARBA" id="ARBA00022475"/>
    </source>
</evidence>
<dbReference type="FunFam" id="2.10.50.30:FF:000002">
    <property type="entry name" value="Vomeronasal 2 receptor, h1"/>
    <property type="match status" value="1"/>
</dbReference>
<gene>
    <name evidence="14" type="ORF">PECUL_23A019493</name>
</gene>
<evidence type="ECO:0000256" key="11">
    <source>
        <dbReference type="ARBA" id="ARBA00023224"/>
    </source>
</evidence>
<dbReference type="Gene3D" id="2.10.50.30">
    <property type="entry name" value="GPCR, family 3, nine cysteines domain"/>
    <property type="match status" value="1"/>
</dbReference>
<evidence type="ECO:0000256" key="8">
    <source>
        <dbReference type="ARBA" id="ARBA00023136"/>
    </source>
</evidence>
<evidence type="ECO:0000256" key="2">
    <source>
        <dbReference type="ARBA" id="ARBA00007242"/>
    </source>
</evidence>
<dbReference type="Pfam" id="PF07562">
    <property type="entry name" value="NCD3G"/>
    <property type="match status" value="1"/>
</dbReference>
<dbReference type="GO" id="GO:0004930">
    <property type="term" value="F:G protein-coupled receptor activity"/>
    <property type="evidence" value="ECO:0007669"/>
    <property type="project" value="UniProtKB-KW"/>
</dbReference>
<feature type="domain" description="G-protein coupled receptors family 3 profile" evidence="13">
    <location>
        <begin position="616"/>
        <end position="880"/>
    </location>
</feature>
<dbReference type="SUPFAM" id="SSF53822">
    <property type="entry name" value="Periplasmic binding protein-like I"/>
    <property type="match status" value="1"/>
</dbReference>
<dbReference type="InterPro" id="IPR038550">
    <property type="entry name" value="GPCR_3_9-Cys_sf"/>
</dbReference>
<feature type="transmembrane region" description="Helical" evidence="12">
    <location>
        <begin position="810"/>
        <end position="830"/>
    </location>
</feature>
<dbReference type="PRINTS" id="PR00248">
    <property type="entry name" value="GPCRMGR"/>
</dbReference>
<dbReference type="PANTHER" id="PTHR24061">
    <property type="entry name" value="CALCIUM-SENSING RECEPTOR-RELATED"/>
    <property type="match status" value="1"/>
</dbReference>
<feature type="transmembrane region" description="Helical" evidence="12">
    <location>
        <begin position="722"/>
        <end position="748"/>
    </location>
</feature>
<keyword evidence="7" id="KW-0297">G-protein coupled receptor</keyword>
<keyword evidence="8 12" id="KW-0472">Membrane</keyword>
<evidence type="ECO:0000256" key="12">
    <source>
        <dbReference type="SAM" id="Phobius"/>
    </source>
</evidence>
<name>A0AAD1RJJ4_PELCU</name>
<evidence type="ECO:0000256" key="10">
    <source>
        <dbReference type="ARBA" id="ARBA00023180"/>
    </source>
</evidence>
<evidence type="ECO:0000256" key="4">
    <source>
        <dbReference type="ARBA" id="ARBA00022692"/>
    </source>
</evidence>
<comment type="subcellular location">
    <subcellularLocation>
        <location evidence="1">Cell membrane</location>
        <topology evidence="1">Multi-pass membrane protein</topology>
    </subcellularLocation>
</comment>
<feature type="transmembrane region" description="Helical" evidence="12">
    <location>
        <begin position="654"/>
        <end position="674"/>
    </location>
</feature>
<dbReference type="PROSITE" id="PS50259">
    <property type="entry name" value="G_PROTEIN_RECEP_F3_4"/>
    <property type="match status" value="1"/>
</dbReference>
<dbReference type="InterPro" id="IPR000337">
    <property type="entry name" value="GPCR_3"/>
</dbReference>
<feature type="transmembrane region" description="Helical" evidence="12">
    <location>
        <begin position="775"/>
        <end position="798"/>
    </location>
</feature>
<accession>A0AAD1RJJ4</accession>
<feature type="transmembrane region" description="Helical" evidence="12">
    <location>
        <begin position="616"/>
        <end position="639"/>
    </location>
</feature>
<dbReference type="PRINTS" id="PR01535">
    <property type="entry name" value="VOMERONASL2R"/>
</dbReference>
<keyword evidence="6 12" id="KW-1133">Transmembrane helix</keyword>
<organism evidence="14 15">
    <name type="scientific">Pelobates cultripes</name>
    <name type="common">Western spadefoot toad</name>
    <dbReference type="NCBI Taxonomy" id="61616"/>
    <lineage>
        <taxon>Eukaryota</taxon>
        <taxon>Metazoa</taxon>
        <taxon>Chordata</taxon>
        <taxon>Craniata</taxon>
        <taxon>Vertebrata</taxon>
        <taxon>Euteleostomi</taxon>
        <taxon>Amphibia</taxon>
        <taxon>Batrachia</taxon>
        <taxon>Anura</taxon>
        <taxon>Pelobatoidea</taxon>
        <taxon>Pelobatidae</taxon>
        <taxon>Pelobates</taxon>
    </lineage>
</organism>
<evidence type="ECO:0000256" key="7">
    <source>
        <dbReference type="ARBA" id="ARBA00023040"/>
    </source>
</evidence>
<sequence>MSQPDCFLVLQTSIQGNGQFLSKMKLSLTSKYREKGNSCTEVQRPRQKGYTQKGDVMIGGLFPIHTYRKDTKYSFRERKLPVICASYSTVSYSWMQAMRFAIDEINTDKTLLPNISLGFQIFDTCVHISQTFWGTLWTLSGEDSPILNYQCQPSVPLAIVGDAISTTSFALATLLGVYRYPQVSYLASASSSNNHFLYPSLLRTIPSDGKQSRALARLVSYMGWNWVGLLSLDDDFGMSGSQILKMELNSLGVCLAYHEVFGTETSMIKMQFIKNIVIHSSAMVVIIFSRDPLINRLADLLVAKEDTGKIWVACTGWSNSPIVSITMYSHIMMGTLGFSYSQVEMKGFREYLLAIQPSTLIPDDIFLPNLWEIVHDCSWTGGKNKTLLCTGHEKLETFKNKEFEYDEFDFRIHYLVYDAVYVIAHAINQLNLCFSSGEGSGWCVLWCVLCKKHINLTPGHIGYRVLYYMRNIHFLNKMGGEMYFDVNGDPPTEYDVVNWQRNSDGSIEFVAVGHFRDQKSQGTEFSINTSAIQWITGKHEIPRSVCSESCSPGFRKATQEGQPPCCFDCIPCSEGEISNEIDLNNCFACSPETWPNENNTNCIPKVVEFLSFWEPLGIILTLATMAFSFITISILYTFLRNKDTAIVKANNRGIAYLLLASLSLNFLCPLLFIGEPQRYTCIFRQGAFGVIFVLSVSSVLAKTIMVVIAFTATKPNSNMRKWLGPQVPALIISTCTLIQLLISLYWILSCPSFPERNIRIKTGIIVFQCNECSDTLLWCMLGYMAFLACVSFLVAFLARKLPDNFNEAKWITFSMLIFLSVWISFVPAYLSTYGKYMVSVEIFAIISSSAGVLVCIFLPKSYIIIFRPDLNTRGQLLGKGSSQKTSTSS</sequence>